<dbReference type="Proteomes" id="UP000267003">
    <property type="component" value="Unassembled WGS sequence"/>
</dbReference>
<proteinExistence type="predicted"/>
<dbReference type="Pfam" id="PF11964">
    <property type="entry name" value="SpoIIAA-like"/>
    <property type="match status" value="1"/>
</dbReference>
<gene>
    <name evidence="1" type="ORF">D7W81_33180</name>
</gene>
<dbReference type="InterPro" id="IPR036513">
    <property type="entry name" value="STAS_dom_sf"/>
</dbReference>
<keyword evidence="2" id="KW-1185">Reference proteome</keyword>
<evidence type="ECO:0000313" key="2">
    <source>
        <dbReference type="Proteomes" id="UP000267003"/>
    </source>
</evidence>
<dbReference type="EMBL" id="RAWK01000269">
    <property type="protein sequence ID" value="RKH56687.1"/>
    <property type="molecule type" value="Genomic_DNA"/>
</dbReference>
<dbReference type="InterPro" id="IPR021866">
    <property type="entry name" value="SpoIIAA-like"/>
</dbReference>
<accession>A0A3A8PJY3</accession>
<organism evidence="1 2">
    <name type="scientific">Corallococcus aberystwythensis</name>
    <dbReference type="NCBI Taxonomy" id="2316722"/>
    <lineage>
        <taxon>Bacteria</taxon>
        <taxon>Pseudomonadati</taxon>
        <taxon>Myxococcota</taxon>
        <taxon>Myxococcia</taxon>
        <taxon>Myxococcales</taxon>
        <taxon>Cystobacterineae</taxon>
        <taxon>Myxococcaceae</taxon>
        <taxon>Corallococcus</taxon>
    </lineage>
</organism>
<sequence length="144" mass="16277">MGEGMAVLREWVFGTQRVSLEASDILWIKVRGAFSETDVRALVDVFRELGASPEKPLYLVVDLSSSEGLSVAPRKYLAEHVSTTWFRAAVFFGAKRTHREVLRALVVALNFIRDTKLEAEFMDSEAQARAWLEAHRRRREAAPG</sequence>
<name>A0A3A8PJY3_9BACT</name>
<dbReference type="SUPFAM" id="SSF52091">
    <property type="entry name" value="SpoIIaa-like"/>
    <property type="match status" value="1"/>
</dbReference>
<dbReference type="AlphaFoldDB" id="A0A3A8PJY3"/>
<reference evidence="2" key="1">
    <citation type="submission" date="2018-09" db="EMBL/GenBank/DDBJ databases">
        <authorList>
            <person name="Livingstone P.G."/>
            <person name="Whitworth D.E."/>
        </authorList>
    </citation>
    <scope>NUCLEOTIDE SEQUENCE [LARGE SCALE GENOMIC DNA]</scope>
    <source>
        <strain evidence="2">AB050A</strain>
    </source>
</reference>
<evidence type="ECO:0000313" key="1">
    <source>
        <dbReference type="EMBL" id="RKH56687.1"/>
    </source>
</evidence>
<comment type="caution">
    <text evidence="1">The sequence shown here is derived from an EMBL/GenBank/DDBJ whole genome shotgun (WGS) entry which is preliminary data.</text>
</comment>
<protein>
    <submittedName>
        <fullName evidence="1">STAS/SEC14 domain-containing protein</fullName>
    </submittedName>
</protein>